<gene>
    <name evidence="1" type="ORF">I303_03915</name>
    <name evidence="2" type="ORF">I303_103896</name>
</gene>
<organism evidence="1">
    <name type="scientific">Kwoniella dejecticola CBS 10117</name>
    <dbReference type="NCBI Taxonomy" id="1296121"/>
    <lineage>
        <taxon>Eukaryota</taxon>
        <taxon>Fungi</taxon>
        <taxon>Dikarya</taxon>
        <taxon>Basidiomycota</taxon>
        <taxon>Agaricomycotina</taxon>
        <taxon>Tremellomycetes</taxon>
        <taxon>Tremellales</taxon>
        <taxon>Cryptococcaceae</taxon>
        <taxon>Kwoniella</taxon>
    </lineage>
</organism>
<dbReference type="EMBL" id="CP144533">
    <property type="protein sequence ID" value="WWC61315.1"/>
    <property type="molecule type" value="Genomic_DNA"/>
</dbReference>
<dbReference type="EMBL" id="KI894030">
    <property type="protein sequence ID" value="OBR86195.1"/>
    <property type="molecule type" value="Genomic_DNA"/>
</dbReference>
<dbReference type="RefSeq" id="XP_018264037.1">
    <property type="nucleotide sequence ID" value="XM_018407229.1"/>
</dbReference>
<reference evidence="2" key="3">
    <citation type="submission" date="2024-02" db="EMBL/GenBank/DDBJ databases">
        <title>Comparative genomics of Cryptococcus and Kwoniella reveals pathogenesis evolution and contrasting modes of karyotype evolution via chromosome fusion or intercentromeric recombination.</title>
        <authorList>
            <person name="Coelho M.A."/>
            <person name="David-Palma M."/>
            <person name="Shea T."/>
            <person name="Bowers K."/>
            <person name="McGinley-Smith S."/>
            <person name="Mohammad A.W."/>
            <person name="Gnirke A."/>
            <person name="Yurkov A.M."/>
            <person name="Nowrousian M."/>
            <person name="Sun S."/>
            <person name="Cuomo C.A."/>
            <person name="Heitman J."/>
        </authorList>
    </citation>
    <scope>NUCLEOTIDE SEQUENCE</scope>
    <source>
        <strain evidence="2">CBS 10117</strain>
    </source>
</reference>
<dbReference type="Proteomes" id="UP000078595">
    <property type="component" value="Chromosome 4"/>
</dbReference>
<reference evidence="2" key="2">
    <citation type="submission" date="2013-07" db="EMBL/GenBank/DDBJ databases">
        <authorList>
            <consortium name="The Broad Institute Genome Sequencing Platform"/>
            <person name="Cuomo C."/>
            <person name="Litvintseva A."/>
            <person name="Chen Y."/>
            <person name="Heitman J."/>
            <person name="Sun S."/>
            <person name="Springer D."/>
            <person name="Dromer F."/>
            <person name="Young S.K."/>
            <person name="Zeng Q."/>
            <person name="Gargeya S."/>
            <person name="Fitzgerald M."/>
            <person name="Abouelleil A."/>
            <person name="Alvarado L."/>
            <person name="Berlin A.M."/>
            <person name="Chapman S.B."/>
            <person name="Dewar J."/>
            <person name="Goldberg J."/>
            <person name="Griggs A."/>
            <person name="Gujja S."/>
            <person name="Hansen M."/>
            <person name="Howarth C."/>
            <person name="Imamovic A."/>
            <person name="Larimer J."/>
            <person name="McCowan C."/>
            <person name="Murphy C."/>
            <person name="Pearson M."/>
            <person name="Priest M."/>
            <person name="Roberts A."/>
            <person name="Saif S."/>
            <person name="Shea T."/>
            <person name="Sykes S."/>
            <person name="Wortman J."/>
            <person name="Nusbaum C."/>
            <person name="Birren B."/>
        </authorList>
    </citation>
    <scope>NUCLEOTIDE SEQUENCE</scope>
    <source>
        <strain evidence="2">CBS 10117</strain>
    </source>
</reference>
<protein>
    <submittedName>
        <fullName evidence="1">Uncharacterized protein</fullName>
    </submittedName>
</protein>
<dbReference type="AlphaFoldDB" id="A0A1A6A818"/>
<evidence type="ECO:0000313" key="3">
    <source>
        <dbReference type="Proteomes" id="UP000078595"/>
    </source>
</evidence>
<dbReference type="GeneID" id="28967614"/>
<keyword evidence="3" id="KW-1185">Reference proteome</keyword>
<name>A0A1A6A818_9TREE</name>
<dbReference type="KEGG" id="kdj:28967614"/>
<evidence type="ECO:0000313" key="2">
    <source>
        <dbReference type="EMBL" id="WWC61315.1"/>
    </source>
</evidence>
<accession>A0A1A6A818</accession>
<evidence type="ECO:0000313" key="1">
    <source>
        <dbReference type="EMBL" id="OBR86195.1"/>
    </source>
</evidence>
<proteinExistence type="predicted"/>
<sequence>MTVEDTKPQVRFIDSPEFLKLRVPGHNKLYMSVSNYGRTNIRSILNWAEDNKFYGFAMHNTGKAIYVIAAQNHPFEKERFEKWVNYHFRNGKHQYNPT</sequence>
<reference evidence="1" key="1">
    <citation type="submission" date="2013-07" db="EMBL/GenBank/DDBJ databases">
        <title>The Genome Sequence of Cryptococcus dejecticola CBS10117.</title>
        <authorList>
            <consortium name="The Broad Institute Genome Sequencing Platform"/>
            <person name="Cuomo C."/>
            <person name="Litvintseva A."/>
            <person name="Chen Y."/>
            <person name="Heitman J."/>
            <person name="Sun S."/>
            <person name="Springer D."/>
            <person name="Dromer F."/>
            <person name="Young S.K."/>
            <person name="Zeng Q."/>
            <person name="Gargeya S."/>
            <person name="Fitzgerald M."/>
            <person name="Abouelleil A."/>
            <person name="Alvarado L."/>
            <person name="Berlin A.M."/>
            <person name="Chapman S.B."/>
            <person name="Dewar J."/>
            <person name="Goldberg J."/>
            <person name="Griggs A."/>
            <person name="Gujja S."/>
            <person name="Hansen M."/>
            <person name="Howarth C."/>
            <person name="Imamovic A."/>
            <person name="Larimer J."/>
            <person name="McCowan C."/>
            <person name="Murphy C."/>
            <person name="Pearson M."/>
            <person name="Priest M."/>
            <person name="Roberts A."/>
            <person name="Saif S."/>
            <person name="Shea T."/>
            <person name="Sykes S."/>
            <person name="Wortman J."/>
            <person name="Nusbaum C."/>
            <person name="Birren B."/>
        </authorList>
    </citation>
    <scope>NUCLEOTIDE SEQUENCE [LARGE SCALE GENOMIC DNA]</scope>
    <source>
        <strain evidence="1">CBS 10117</strain>
    </source>
</reference>
<dbReference type="VEuPathDB" id="FungiDB:I303_03915"/>